<keyword evidence="4" id="KW-0862">Zinc</keyword>
<dbReference type="InterPro" id="IPR036236">
    <property type="entry name" value="Znf_C2H2_sf"/>
</dbReference>
<evidence type="ECO:0000256" key="1">
    <source>
        <dbReference type="ARBA" id="ARBA00004123"/>
    </source>
</evidence>
<feature type="region of interest" description="Disordered" evidence="9">
    <location>
        <begin position="93"/>
        <end position="163"/>
    </location>
</feature>
<dbReference type="InterPro" id="IPR013087">
    <property type="entry name" value="Znf_C2H2_type"/>
</dbReference>
<feature type="non-terminal residue" evidence="11">
    <location>
        <position position="467"/>
    </location>
</feature>
<dbReference type="GO" id="GO:0005654">
    <property type="term" value="C:nucleoplasm"/>
    <property type="evidence" value="ECO:0007669"/>
    <property type="project" value="TreeGrafter"/>
</dbReference>
<protein>
    <recommendedName>
        <fullName evidence="10">C2H2-type domain-containing protein</fullName>
    </recommendedName>
</protein>
<evidence type="ECO:0000256" key="3">
    <source>
        <dbReference type="ARBA" id="ARBA00022737"/>
    </source>
</evidence>
<dbReference type="GO" id="GO:0000978">
    <property type="term" value="F:RNA polymerase II cis-regulatory region sequence-specific DNA binding"/>
    <property type="evidence" value="ECO:0007669"/>
    <property type="project" value="TreeGrafter"/>
</dbReference>
<dbReference type="GO" id="GO:0001817">
    <property type="term" value="P:regulation of cytokine production"/>
    <property type="evidence" value="ECO:0007669"/>
    <property type="project" value="TreeGrafter"/>
</dbReference>
<feature type="domain" description="C2H2-type" evidence="10">
    <location>
        <begin position="171"/>
        <end position="199"/>
    </location>
</feature>
<keyword evidence="7" id="KW-0539">Nucleus</keyword>
<keyword evidence="2" id="KW-0479">Metal-binding</keyword>
<dbReference type="AlphaFoldDB" id="A0A6H5I6L8"/>
<dbReference type="GO" id="GO:0001227">
    <property type="term" value="F:DNA-binding transcription repressor activity, RNA polymerase II-specific"/>
    <property type="evidence" value="ECO:0007669"/>
    <property type="project" value="TreeGrafter"/>
</dbReference>
<dbReference type="PANTHER" id="PTHR24399:SF23">
    <property type="entry name" value="C2H2-TYPE DOMAIN-CONTAINING PROTEIN"/>
    <property type="match status" value="1"/>
</dbReference>
<dbReference type="EMBL" id="CADCXV010000664">
    <property type="protein sequence ID" value="CAB0032085.1"/>
    <property type="molecule type" value="Genomic_DNA"/>
</dbReference>
<dbReference type="Gene3D" id="3.30.160.60">
    <property type="entry name" value="Classic Zinc Finger"/>
    <property type="match status" value="2"/>
</dbReference>
<dbReference type="SUPFAM" id="SSF57667">
    <property type="entry name" value="beta-beta-alpha zinc fingers"/>
    <property type="match status" value="1"/>
</dbReference>
<keyword evidence="3" id="KW-0677">Repeat</keyword>
<accession>A0A6H5I6L8</accession>
<comment type="subcellular location">
    <subcellularLocation>
        <location evidence="1">Nucleus</location>
    </subcellularLocation>
</comment>
<evidence type="ECO:0000313" key="11">
    <source>
        <dbReference type="EMBL" id="CAB0032085.1"/>
    </source>
</evidence>
<dbReference type="SMART" id="SM00355">
    <property type="entry name" value="ZnF_C2H2"/>
    <property type="match status" value="2"/>
</dbReference>
<keyword evidence="8" id="KW-0863">Zinc-finger</keyword>
<feature type="domain" description="C2H2-type" evidence="10">
    <location>
        <begin position="200"/>
        <end position="228"/>
    </location>
</feature>
<dbReference type="Proteomes" id="UP000479190">
    <property type="component" value="Unassembled WGS sequence"/>
</dbReference>
<dbReference type="PANTHER" id="PTHR24399">
    <property type="entry name" value="ZINC FINGER AND BTB DOMAIN-CONTAINING"/>
    <property type="match status" value="1"/>
</dbReference>
<evidence type="ECO:0000256" key="9">
    <source>
        <dbReference type="SAM" id="MobiDB-lite"/>
    </source>
</evidence>
<evidence type="ECO:0000259" key="10">
    <source>
        <dbReference type="PROSITE" id="PS50157"/>
    </source>
</evidence>
<dbReference type="OrthoDB" id="7685779at2759"/>
<name>A0A6H5I6L8_9HYME</name>
<evidence type="ECO:0000256" key="4">
    <source>
        <dbReference type="ARBA" id="ARBA00022833"/>
    </source>
</evidence>
<keyword evidence="12" id="KW-1185">Reference proteome</keyword>
<gene>
    <name evidence="11" type="ORF">TBRA_LOCUS4034</name>
</gene>
<dbReference type="PROSITE" id="PS50157">
    <property type="entry name" value="ZINC_FINGER_C2H2_2"/>
    <property type="match status" value="2"/>
</dbReference>
<reference evidence="11 12" key="1">
    <citation type="submission" date="2020-02" db="EMBL/GenBank/DDBJ databases">
        <authorList>
            <person name="Ferguson B K."/>
        </authorList>
    </citation>
    <scope>NUCLEOTIDE SEQUENCE [LARGE SCALE GENOMIC DNA]</scope>
</reference>
<dbReference type="GO" id="GO:0008270">
    <property type="term" value="F:zinc ion binding"/>
    <property type="evidence" value="ECO:0007669"/>
    <property type="project" value="UniProtKB-KW"/>
</dbReference>
<dbReference type="GO" id="GO:0002682">
    <property type="term" value="P:regulation of immune system process"/>
    <property type="evidence" value="ECO:0007669"/>
    <property type="project" value="TreeGrafter"/>
</dbReference>
<evidence type="ECO:0000256" key="8">
    <source>
        <dbReference type="PROSITE-ProRule" id="PRU00042"/>
    </source>
</evidence>
<evidence type="ECO:0000256" key="5">
    <source>
        <dbReference type="ARBA" id="ARBA00023015"/>
    </source>
</evidence>
<proteinExistence type="predicted"/>
<dbReference type="PROSITE" id="PS00028">
    <property type="entry name" value="ZINC_FINGER_C2H2_1"/>
    <property type="match status" value="2"/>
</dbReference>
<feature type="compositionally biased region" description="Low complexity" evidence="9">
    <location>
        <begin position="112"/>
        <end position="143"/>
    </location>
</feature>
<keyword evidence="5" id="KW-0805">Transcription regulation</keyword>
<evidence type="ECO:0000313" key="12">
    <source>
        <dbReference type="Proteomes" id="UP000479190"/>
    </source>
</evidence>
<keyword evidence="6" id="KW-0804">Transcription</keyword>
<evidence type="ECO:0000256" key="7">
    <source>
        <dbReference type="ARBA" id="ARBA00023242"/>
    </source>
</evidence>
<organism evidence="11 12">
    <name type="scientific">Trichogramma brassicae</name>
    <dbReference type="NCBI Taxonomy" id="86971"/>
    <lineage>
        <taxon>Eukaryota</taxon>
        <taxon>Metazoa</taxon>
        <taxon>Ecdysozoa</taxon>
        <taxon>Arthropoda</taxon>
        <taxon>Hexapoda</taxon>
        <taxon>Insecta</taxon>
        <taxon>Pterygota</taxon>
        <taxon>Neoptera</taxon>
        <taxon>Endopterygota</taxon>
        <taxon>Hymenoptera</taxon>
        <taxon>Apocrita</taxon>
        <taxon>Proctotrupomorpha</taxon>
        <taxon>Chalcidoidea</taxon>
        <taxon>Trichogrammatidae</taxon>
        <taxon>Trichogramma</taxon>
    </lineage>
</organism>
<evidence type="ECO:0000256" key="2">
    <source>
        <dbReference type="ARBA" id="ARBA00022723"/>
    </source>
</evidence>
<evidence type="ECO:0000256" key="6">
    <source>
        <dbReference type="ARBA" id="ARBA00023163"/>
    </source>
</evidence>
<sequence>MPGLPLIHRECGARVLSLPEVQRRKERLHSLLYEVMTPEKHHQAHARECSKLCIDAVLALRCISREMFFPHALDTLSIISIFVTVIIVYTRSSARQPPTPARRPRPSDRQHSSSISMTSSSAAAAQQHQHRSSSAASAQQQPSNNSPATRQHRNIISRNSATRAVPSRKDYACDKCEKKFGQKSKLFRHQKTVHEGRKDFACDKCEKKFGLKSQLFSHQKTVHEEREFPCNRSTDDSQCLDERCRRWLCCGRSMHWCSLMTLEGVGAGSAYCSMPSDPVGRSWRVRLQMIIHHAYGKKFFRWRLVAKIMQRLKSTKITEWIYACVLLMAQMWNFNSQDAQAILFKMMKKGYYISNFLTVIPPLTLPTFKVANIGYCLHSRHHDDSQRSSTSKRYGYCTEFMKIHHSISFQPTSEEQDGSNSLQRKSLDKHPYLKNHTISMPTNLDILVDNSYCKVHHELLQDLKKYT</sequence>
<dbReference type="Pfam" id="PF00096">
    <property type="entry name" value="zf-C2H2"/>
    <property type="match status" value="2"/>
</dbReference>